<dbReference type="Proteomes" id="UP000293902">
    <property type="component" value="Chromosome"/>
</dbReference>
<keyword evidence="7" id="KW-1185">Reference proteome</keyword>
<keyword evidence="2" id="KW-0472">Membrane</keyword>
<evidence type="ECO:0000313" key="5">
    <source>
        <dbReference type="EMBL" id="RAM03529.1"/>
    </source>
</evidence>
<reference evidence="4 7" key="2">
    <citation type="submission" date="2019-02" db="EMBL/GenBank/DDBJ databases">
        <title>Complete genome sequence of Desulfobacter hydrogenophilus AcRS1.</title>
        <authorList>
            <person name="Marietou A."/>
            <person name="Lund M.B."/>
            <person name="Marshall I.P.G."/>
            <person name="Schreiber L."/>
            <person name="Jorgensen B."/>
        </authorList>
    </citation>
    <scope>NUCLEOTIDE SEQUENCE [LARGE SCALE GENOMIC DNA]</scope>
    <source>
        <strain evidence="4 7">AcRS1</strain>
    </source>
</reference>
<dbReference type="GO" id="GO:0016020">
    <property type="term" value="C:membrane"/>
    <property type="evidence" value="ECO:0007669"/>
    <property type="project" value="InterPro"/>
</dbReference>
<evidence type="ECO:0000313" key="4">
    <source>
        <dbReference type="EMBL" id="QBH12148.1"/>
    </source>
</evidence>
<evidence type="ECO:0000256" key="1">
    <source>
        <dbReference type="SAM" id="MobiDB-lite"/>
    </source>
</evidence>
<keyword evidence="2" id="KW-0812">Transmembrane</keyword>
<gene>
    <name evidence="5" type="ORF">DO021_03200</name>
    <name evidence="4" type="ORF">EYB58_03925</name>
</gene>
<feature type="compositionally biased region" description="Polar residues" evidence="1">
    <location>
        <begin position="25"/>
        <end position="44"/>
    </location>
</feature>
<dbReference type="EMBL" id="QLNI01000004">
    <property type="protein sequence ID" value="RAM03529.1"/>
    <property type="molecule type" value="Genomic_DNA"/>
</dbReference>
<keyword evidence="2" id="KW-1133">Transmembrane helix</keyword>
<evidence type="ECO:0000256" key="3">
    <source>
        <dbReference type="SAM" id="SignalP"/>
    </source>
</evidence>
<protein>
    <recommendedName>
        <fullName evidence="8">Mechanosensitive ion channel family protein</fullName>
    </recommendedName>
</protein>
<dbReference type="SUPFAM" id="SSF82689">
    <property type="entry name" value="Mechanosensitive channel protein MscS (YggB), C-terminal domain"/>
    <property type="match status" value="1"/>
</dbReference>
<reference evidence="5 6" key="1">
    <citation type="submission" date="2018-06" db="EMBL/GenBank/DDBJ databases">
        <title>Complete Genome Sequence of Desulfobacter hydrogenophilus (DSM3380).</title>
        <authorList>
            <person name="Marietou A."/>
            <person name="Schreiber L."/>
            <person name="Marshall I."/>
            <person name="Jorgensen B."/>
        </authorList>
    </citation>
    <scope>NUCLEOTIDE SEQUENCE [LARGE SCALE GENOMIC DNA]</scope>
    <source>
        <strain evidence="5 6">DSM 3380</strain>
    </source>
</reference>
<evidence type="ECO:0000313" key="7">
    <source>
        <dbReference type="Proteomes" id="UP000293902"/>
    </source>
</evidence>
<dbReference type="Proteomes" id="UP000248798">
    <property type="component" value="Unassembled WGS sequence"/>
</dbReference>
<feature type="transmembrane region" description="Helical" evidence="2">
    <location>
        <begin position="319"/>
        <end position="338"/>
    </location>
</feature>
<dbReference type="InterPro" id="IPR011066">
    <property type="entry name" value="MscS_channel_C_sf"/>
</dbReference>
<feature type="transmembrane region" description="Helical" evidence="2">
    <location>
        <begin position="290"/>
        <end position="313"/>
    </location>
</feature>
<proteinExistence type="predicted"/>
<evidence type="ECO:0000313" key="6">
    <source>
        <dbReference type="Proteomes" id="UP000248798"/>
    </source>
</evidence>
<evidence type="ECO:0000256" key="2">
    <source>
        <dbReference type="SAM" id="Phobius"/>
    </source>
</evidence>
<feature type="transmembrane region" description="Helical" evidence="2">
    <location>
        <begin position="249"/>
        <end position="269"/>
    </location>
</feature>
<dbReference type="EMBL" id="CP036313">
    <property type="protein sequence ID" value="QBH12148.1"/>
    <property type="molecule type" value="Genomic_DNA"/>
</dbReference>
<dbReference type="OrthoDB" id="227003at2"/>
<feature type="region of interest" description="Disordered" evidence="1">
    <location>
        <begin position="25"/>
        <end position="48"/>
    </location>
</feature>
<organism evidence="5 6">
    <name type="scientific">Desulfobacter hydrogenophilus</name>
    <dbReference type="NCBI Taxonomy" id="2291"/>
    <lineage>
        <taxon>Bacteria</taxon>
        <taxon>Pseudomonadati</taxon>
        <taxon>Thermodesulfobacteriota</taxon>
        <taxon>Desulfobacteria</taxon>
        <taxon>Desulfobacterales</taxon>
        <taxon>Desulfobacteraceae</taxon>
        <taxon>Desulfobacter</taxon>
    </lineage>
</organism>
<dbReference type="RefSeq" id="WP_111953636.1">
    <property type="nucleotide sequence ID" value="NZ_CP036313.1"/>
</dbReference>
<keyword evidence="3" id="KW-0732">Signal</keyword>
<feature type="signal peptide" evidence="3">
    <location>
        <begin position="1"/>
        <end position="21"/>
    </location>
</feature>
<dbReference type="AlphaFoldDB" id="A0A328FGJ0"/>
<evidence type="ECO:0008006" key="8">
    <source>
        <dbReference type="Google" id="ProtNLM"/>
    </source>
</evidence>
<accession>A0A328FGJ0</accession>
<name>A0A328FGJ0_9BACT</name>
<sequence length="569" mass="64237">MKKYLSLIITALILLPCIAISQENPTDSSVPGAAAQTQGNTDDQLASKAQAHQNTLEILKSIVRSKTTLKQRMDEKKQAMDKASSETEKQYLSEELAALDKQMAGAVTDFEMTATGVEIGLFVAKKKERFDWQDELLSLAEPGIMELKRLTVKARHKSKLNDELTNYQELLPVAIKARNRIESLIRQTKDPALADALKDILPEYKGLESQIKNKVDLIQLKLDEIERQEASVINSTQDSVKRFFKTRGLYLFLAILSCIGVVLLIKFLYRTLIRFVPGYKLEYRPFHIRILELVYRGITVVLTVLAVIALFYFVEDWVLLSLTIIGLLGVVWAAKHTLPMYLDTSKLMLNVGAVREGERMMYQGVPWRVKHINLHTLLENPDLGITLRIPISELIGKTSRTCDTHEAWFPCRKNDWVILSDGTRGGVTHLSHETVELVLRGGAKKTYQTADFLGMTPLNLSVNFRLKVLFGIGYGHQEDATTTIPDLLSAFIQNNIEKEGYAQDMLNLRVEFAEAGASSLDLVVIADFKGSQAPIYNRLKRSIQRWCVEAASQYNWDIPFPQITVHQEA</sequence>
<feature type="chain" id="PRO_5030062987" description="Mechanosensitive ion channel family protein" evidence="3">
    <location>
        <begin position="22"/>
        <end position="569"/>
    </location>
</feature>